<organism evidence="2 3">
    <name type="scientific">Pholiota conissans</name>
    <dbReference type="NCBI Taxonomy" id="109636"/>
    <lineage>
        <taxon>Eukaryota</taxon>
        <taxon>Fungi</taxon>
        <taxon>Dikarya</taxon>
        <taxon>Basidiomycota</taxon>
        <taxon>Agaricomycotina</taxon>
        <taxon>Agaricomycetes</taxon>
        <taxon>Agaricomycetidae</taxon>
        <taxon>Agaricales</taxon>
        <taxon>Agaricineae</taxon>
        <taxon>Strophariaceae</taxon>
        <taxon>Pholiota</taxon>
    </lineage>
</organism>
<feature type="non-terminal residue" evidence="2">
    <location>
        <position position="138"/>
    </location>
</feature>
<keyword evidence="1" id="KW-0175">Coiled coil</keyword>
<evidence type="ECO:0000313" key="2">
    <source>
        <dbReference type="EMBL" id="KAF9476536.1"/>
    </source>
</evidence>
<gene>
    <name evidence="2" type="ORF">BDN70DRAFT_812118</name>
</gene>
<dbReference type="AlphaFoldDB" id="A0A9P5YZ44"/>
<evidence type="ECO:0000313" key="3">
    <source>
        <dbReference type="Proteomes" id="UP000807469"/>
    </source>
</evidence>
<reference evidence="2" key="1">
    <citation type="submission" date="2020-11" db="EMBL/GenBank/DDBJ databases">
        <authorList>
            <consortium name="DOE Joint Genome Institute"/>
            <person name="Ahrendt S."/>
            <person name="Riley R."/>
            <person name="Andreopoulos W."/>
            <person name="Labutti K."/>
            <person name="Pangilinan J."/>
            <person name="Ruiz-Duenas F.J."/>
            <person name="Barrasa J.M."/>
            <person name="Sanchez-Garcia M."/>
            <person name="Camarero S."/>
            <person name="Miyauchi S."/>
            <person name="Serrano A."/>
            <person name="Linde D."/>
            <person name="Babiker R."/>
            <person name="Drula E."/>
            <person name="Ayuso-Fernandez I."/>
            <person name="Pacheco R."/>
            <person name="Padilla G."/>
            <person name="Ferreira P."/>
            <person name="Barriuso J."/>
            <person name="Kellner H."/>
            <person name="Castanera R."/>
            <person name="Alfaro M."/>
            <person name="Ramirez L."/>
            <person name="Pisabarro A.G."/>
            <person name="Kuo A."/>
            <person name="Tritt A."/>
            <person name="Lipzen A."/>
            <person name="He G."/>
            <person name="Yan M."/>
            <person name="Ng V."/>
            <person name="Cullen D."/>
            <person name="Martin F."/>
            <person name="Rosso M.-N."/>
            <person name="Henrissat B."/>
            <person name="Hibbett D."/>
            <person name="Martinez A.T."/>
            <person name="Grigoriev I.V."/>
        </authorList>
    </citation>
    <scope>NUCLEOTIDE SEQUENCE</scope>
    <source>
        <strain evidence="2">CIRM-BRFM 674</strain>
    </source>
</reference>
<keyword evidence="3" id="KW-1185">Reference proteome</keyword>
<sequence>MSSDPKRCRYCDYPPEGDTLCNPTDPNACEPCKRLFEIEAEVKEIRMTLVDKERERQKLKSQVNEQHDKLGHRLPPEIAGKIFELCIPGNLFDLGYYSRPSRSTFCSPLIISAVSTRWRDLSYSTPRLWNILPLYSGP</sequence>
<evidence type="ECO:0008006" key="4">
    <source>
        <dbReference type="Google" id="ProtNLM"/>
    </source>
</evidence>
<dbReference type="OrthoDB" id="3266451at2759"/>
<proteinExistence type="predicted"/>
<comment type="caution">
    <text evidence="2">The sequence shown here is derived from an EMBL/GenBank/DDBJ whole genome shotgun (WGS) entry which is preliminary data.</text>
</comment>
<feature type="coiled-coil region" evidence="1">
    <location>
        <begin position="35"/>
        <end position="69"/>
    </location>
</feature>
<dbReference type="EMBL" id="MU155290">
    <property type="protein sequence ID" value="KAF9476536.1"/>
    <property type="molecule type" value="Genomic_DNA"/>
</dbReference>
<name>A0A9P5YZ44_9AGAR</name>
<accession>A0A9P5YZ44</accession>
<protein>
    <recommendedName>
        <fullName evidence="4">F-box domain-containing protein</fullName>
    </recommendedName>
</protein>
<dbReference type="Proteomes" id="UP000807469">
    <property type="component" value="Unassembled WGS sequence"/>
</dbReference>
<evidence type="ECO:0000256" key="1">
    <source>
        <dbReference type="SAM" id="Coils"/>
    </source>
</evidence>